<dbReference type="SUPFAM" id="SSF52540">
    <property type="entry name" value="P-loop containing nucleoside triphosphate hydrolases"/>
    <property type="match status" value="2"/>
</dbReference>
<keyword evidence="7 9" id="KW-1133">Transmembrane helix</keyword>
<feature type="domain" description="ABC transmembrane type-1" evidence="11">
    <location>
        <begin position="701"/>
        <end position="977"/>
    </location>
</feature>
<evidence type="ECO:0000256" key="9">
    <source>
        <dbReference type="SAM" id="Phobius"/>
    </source>
</evidence>
<keyword evidence="13" id="KW-1185">Reference proteome</keyword>
<evidence type="ECO:0000259" key="10">
    <source>
        <dbReference type="PROSITE" id="PS50893"/>
    </source>
</evidence>
<evidence type="ECO:0000256" key="5">
    <source>
        <dbReference type="ARBA" id="ARBA00022741"/>
    </source>
</evidence>
<dbReference type="InterPro" id="IPR003593">
    <property type="entry name" value="AAA+_ATPase"/>
</dbReference>
<dbReference type="SUPFAM" id="SSF90123">
    <property type="entry name" value="ABC transporter transmembrane region"/>
    <property type="match status" value="2"/>
</dbReference>
<dbReference type="CDD" id="cd18597">
    <property type="entry name" value="ABC_6TM_YOR1_D1_like"/>
    <property type="match status" value="1"/>
</dbReference>
<dbReference type="InterPro" id="IPR050173">
    <property type="entry name" value="ABC_transporter_C-like"/>
</dbReference>
<evidence type="ECO:0000256" key="4">
    <source>
        <dbReference type="ARBA" id="ARBA00022737"/>
    </source>
</evidence>
<dbReference type="Pfam" id="PF00664">
    <property type="entry name" value="ABC_membrane"/>
    <property type="match status" value="2"/>
</dbReference>
<feature type="domain" description="ABC transporter" evidence="10">
    <location>
        <begin position="1017"/>
        <end position="1250"/>
    </location>
</feature>
<dbReference type="GO" id="GO:0140359">
    <property type="term" value="F:ABC-type transporter activity"/>
    <property type="evidence" value="ECO:0007669"/>
    <property type="project" value="InterPro"/>
</dbReference>
<feature type="domain" description="ABC transmembrane type-1" evidence="11">
    <location>
        <begin position="87"/>
        <end position="373"/>
    </location>
</feature>
<dbReference type="SMART" id="SM00382">
    <property type="entry name" value="AAA"/>
    <property type="match status" value="2"/>
</dbReference>
<sequence length="1268" mass="142200">MEKKDYVCPESSAPFWSKWTYIWMDKLMAKGKRKPLEKEDLWEMDPDRKSKLLTDKLEAQWEIERQKPNPSLLKATVDLMFWQVFPVGFLRFISDMGTNLSPIFVKYLVNFMTTSQQALKSNETPPSFYYGLSYALALFCIQVYITVVQNKFFQVSQTQGMLTRSAFTGLIFRKSAKLSSSARQNFNSGKVTNLVSTDCNRIEMFTGMCHVLWTSPVQMVIIIGILVSMIGPAAFAGVALLAVLGPIQRQMMMKIQGIRKKVAPVTDSRVKLTQEIISGIRVIKFFTWEDPFSKVIEDTRNSEVKLVRLRSFTQALIMALAFSVPVFAAAISLIIYGATNTLNPANIFAALALFNQLRFPMIFIPMSIVQFVDFKVAITRIQELLLASELDPQEKPDPSMTEAVKVTDGNFYWDENVTETEEPTLKDVNLTIPKGALVAVVGTVGSGKSTLLSSLIGETKKTKGKVSFSGSVGYAAQQAWIQNDTVQGNILFGLPYDQEKYLRVIRDCSLEKDFTVLPDGDLTEIGERGINLSGGQKQRVNLARLLYYSPDIILMDDPLSAVDAHVGRYLFETCISKAMEGKTRILVTHQLHFLPQTDYIVVMNNGRIAEQGTYEQLMEAKGEFCTLMNSYGSAEHKSDSDDDISAASDDQALDRIEKNMDSKAKKEKFVLTEAEDRAIGTVKSSIWFGYFKAAGSFTFLVATIFGLIMYEAAQIGTNLWLVEWSNNSFPNFSTGAYIGVYLSLGFAQTLFSYNLGMTFAYFGTQAAKLLHENAFKRIIKSPVSFYDATPLGRIINRFSKDLDVIDNTLPDSFRMFFSTASDTIAVFLLIVVSTPIFAVPLVIILPLYWIIQGYYRAVSRELKRLDSLTRSPMYAHIGETLTGLGTIRAYREQDRFIKANEDYVDHNNSPLFLLICTARWLSLRLEVLGAVLVFCCALFGLLSRTSPWFSAALFGLTLSYSLQVTGTLSWCIRQLTDTEIAMNAVERVTYYGTDLPQENAHITETRPDKQWPTKGEISFENIAMKYSPELPLVLKNISFKVNDNEKIGIVGRTGSGKSSIMQVLFRMVEPADGKIIIDGIDTWKIGLKDLRSKLGIIPQDPVLFSGPFRRNLDPFSEYTDQQVWTALEQANIKQKVVECGGLDGFVQEGGENLSVGQRQLLCLARALLRTPKILIMDEATANVDYETDAIIQKCIRENLSNCTILTIAHRLNTIMDYDRVLVLDAGEICEFDTPYNLMTKTNGMFRSMAEETGEQSMAGFRKLLGIAG</sequence>
<evidence type="ECO:0000256" key="8">
    <source>
        <dbReference type="ARBA" id="ARBA00023136"/>
    </source>
</evidence>
<accession>A0AAD5Y6Z5</accession>
<feature type="transmembrane region" description="Helical" evidence="9">
    <location>
        <begin position="911"/>
        <end position="942"/>
    </location>
</feature>
<keyword evidence="2" id="KW-0813">Transport</keyword>
<evidence type="ECO:0000313" key="12">
    <source>
        <dbReference type="EMBL" id="KAJ3255147.1"/>
    </source>
</evidence>
<dbReference type="Proteomes" id="UP001210925">
    <property type="component" value="Unassembled WGS sequence"/>
</dbReference>
<dbReference type="InterPro" id="IPR017871">
    <property type="entry name" value="ABC_transporter-like_CS"/>
</dbReference>
<dbReference type="FunFam" id="3.40.50.300:FF:000163">
    <property type="entry name" value="Multidrug resistance-associated protein member 4"/>
    <property type="match status" value="1"/>
</dbReference>
<dbReference type="PANTHER" id="PTHR24223">
    <property type="entry name" value="ATP-BINDING CASSETTE SUB-FAMILY C"/>
    <property type="match status" value="1"/>
</dbReference>
<dbReference type="PROSITE" id="PS00211">
    <property type="entry name" value="ABC_TRANSPORTER_1"/>
    <property type="match status" value="2"/>
</dbReference>
<feature type="transmembrane region" description="Helical" evidence="9">
    <location>
        <begin position="948"/>
        <end position="972"/>
    </location>
</feature>
<dbReference type="GO" id="GO:0005524">
    <property type="term" value="F:ATP binding"/>
    <property type="evidence" value="ECO:0007669"/>
    <property type="project" value="UniProtKB-KW"/>
</dbReference>
<dbReference type="Pfam" id="PF00005">
    <property type="entry name" value="ABC_tran"/>
    <property type="match status" value="2"/>
</dbReference>
<dbReference type="AlphaFoldDB" id="A0AAD5Y6Z5"/>
<keyword evidence="5" id="KW-0547">Nucleotide-binding</keyword>
<dbReference type="InterPro" id="IPR003439">
    <property type="entry name" value="ABC_transporter-like_ATP-bd"/>
</dbReference>
<evidence type="ECO:0000256" key="6">
    <source>
        <dbReference type="ARBA" id="ARBA00022840"/>
    </source>
</evidence>
<feature type="domain" description="ABC transporter" evidence="10">
    <location>
        <begin position="404"/>
        <end position="630"/>
    </location>
</feature>
<feature type="transmembrane region" description="Helical" evidence="9">
    <location>
        <begin position="693"/>
        <end position="716"/>
    </location>
</feature>
<dbReference type="Gene3D" id="1.20.1560.10">
    <property type="entry name" value="ABC transporter type 1, transmembrane domain"/>
    <property type="match status" value="2"/>
</dbReference>
<dbReference type="FunFam" id="1.20.1560.10:FF:000010">
    <property type="entry name" value="Multidrug resistance-associated ABC transporter"/>
    <property type="match status" value="1"/>
</dbReference>
<proteinExistence type="predicted"/>
<dbReference type="FunFam" id="3.40.50.300:FF:000997">
    <property type="entry name" value="Multidrug resistance-associated protein 1"/>
    <property type="match status" value="1"/>
</dbReference>
<dbReference type="GO" id="GO:0016887">
    <property type="term" value="F:ATP hydrolysis activity"/>
    <property type="evidence" value="ECO:0007669"/>
    <property type="project" value="InterPro"/>
</dbReference>
<evidence type="ECO:0000313" key="13">
    <source>
        <dbReference type="Proteomes" id="UP001210925"/>
    </source>
</evidence>
<evidence type="ECO:0000256" key="7">
    <source>
        <dbReference type="ARBA" id="ARBA00022989"/>
    </source>
</evidence>
<comment type="caution">
    <text evidence="12">The sequence shown here is derived from an EMBL/GenBank/DDBJ whole genome shotgun (WGS) entry which is preliminary data.</text>
</comment>
<evidence type="ECO:0008006" key="14">
    <source>
        <dbReference type="Google" id="ProtNLM"/>
    </source>
</evidence>
<feature type="transmembrane region" description="Helical" evidence="9">
    <location>
        <begin position="220"/>
        <end position="244"/>
    </location>
</feature>
<feature type="transmembrane region" description="Helical" evidence="9">
    <location>
        <begin position="824"/>
        <end position="851"/>
    </location>
</feature>
<reference evidence="12" key="1">
    <citation type="submission" date="2020-05" db="EMBL/GenBank/DDBJ databases">
        <title>Phylogenomic resolution of chytrid fungi.</title>
        <authorList>
            <person name="Stajich J.E."/>
            <person name="Amses K."/>
            <person name="Simmons R."/>
            <person name="Seto K."/>
            <person name="Myers J."/>
            <person name="Bonds A."/>
            <person name="Quandt C.A."/>
            <person name="Barry K."/>
            <person name="Liu P."/>
            <person name="Grigoriev I."/>
            <person name="Longcore J.E."/>
            <person name="James T.Y."/>
        </authorList>
    </citation>
    <scope>NUCLEOTIDE SEQUENCE</scope>
    <source>
        <strain evidence="12">PLAUS21</strain>
    </source>
</reference>
<dbReference type="InterPro" id="IPR027417">
    <property type="entry name" value="P-loop_NTPase"/>
</dbReference>
<evidence type="ECO:0000256" key="3">
    <source>
        <dbReference type="ARBA" id="ARBA00022692"/>
    </source>
</evidence>
<dbReference type="InterPro" id="IPR036640">
    <property type="entry name" value="ABC1_TM_sf"/>
</dbReference>
<dbReference type="Gene3D" id="3.40.50.300">
    <property type="entry name" value="P-loop containing nucleotide triphosphate hydrolases"/>
    <property type="match status" value="2"/>
</dbReference>
<feature type="transmembrane region" description="Helical" evidence="9">
    <location>
        <begin position="347"/>
        <end position="372"/>
    </location>
</feature>
<dbReference type="EMBL" id="JADGKB010000071">
    <property type="protein sequence ID" value="KAJ3255147.1"/>
    <property type="molecule type" value="Genomic_DNA"/>
</dbReference>
<protein>
    <recommendedName>
        <fullName evidence="14">ABC transporter</fullName>
    </recommendedName>
</protein>
<feature type="transmembrane region" description="Helical" evidence="9">
    <location>
        <begin position="315"/>
        <end position="335"/>
    </location>
</feature>
<dbReference type="CDD" id="cd18606">
    <property type="entry name" value="ABC_6TM_YOR1_D2_like"/>
    <property type="match status" value="1"/>
</dbReference>
<keyword evidence="6" id="KW-0067">ATP-binding</keyword>
<dbReference type="PROSITE" id="PS50893">
    <property type="entry name" value="ABC_TRANSPORTER_2"/>
    <property type="match status" value="2"/>
</dbReference>
<dbReference type="InterPro" id="IPR011527">
    <property type="entry name" value="ABC1_TM_dom"/>
</dbReference>
<feature type="transmembrane region" description="Helical" evidence="9">
    <location>
        <begin position="736"/>
        <end position="762"/>
    </location>
</feature>
<dbReference type="CDD" id="cd03250">
    <property type="entry name" value="ABCC_MRP_domain1"/>
    <property type="match status" value="1"/>
</dbReference>
<dbReference type="GO" id="GO:0000329">
    <property type="term" value="C:fungal-type vacuole membrane"/>
    <property type="evidence" value="ECO:0007669"/>
    <property type="project" value="UniProtKB-ARBA"/>
</dbReference>
<comment type="subcellular location">
    <subcellularLocation>
        <location evidence="1">Vacuole membrane</location>
        <topology evidence="1">Multi-pass membrane protein</topology>
    </subcellularLocation>
</comment>
<dbReference type="CDD" id="cd03244">
    <property type="entry name" value="ABCC_MRP_domain2"/>
    <property type="match status" value="1"/>
</dbReference>
<dbReference type="FunFam" id="1.20.1560.10:FF:000006">
    <property type="entry name" value="ATP-binding cassette, sub-family C (CFTR/MRP), member 9"/>
    <property type="match status" value="1"/>
</dbReference>
<evidence type="ECO:0000256" key="2">
    <source>
        <dbReference type="ARBA" id="ARBA00022448"/>
    </source>
</evidence>
<keyword evidence="3 9" id="KW-0812">Transmembrane</keyword>
<dbReference type="PANTHER" id="PTHR24223:SF443">
    <property type="entry name" value="MULTIDRUG-RESISTANCE LIKE PROTEIN 1, ISOFORM I"/>
    <property type="match status" value="1"/>
</dbReference>
<keyword evidence="4" id="KW-0677">Repeat</keyword>
<organism evidence="12 13">
    <name type="scientific">Boothiomyces macroporosus</name>
    <dbReference type="NCBI Taxonomy" id="261099"/>
    <lineage>
        <taxon>Eukaryota</taxon>
        <taxon>Fungi</taxon>
        <taxon>Fungi incertae sedis</taxon>
        <taxon>Chytridiomycota</taxon>
        <taxon>Chytridiomycota incertae sedis</taxon>
        <taxon>Chytridiomycetes</taxon>
        <taxon>Rhizophydiales</taxon>
        <taxon>Terramycetaceae</taxon>
        <taxon>Boothiomyces</taxon>
    </lineage>
</organism>
<keyword evidence="8 9" id="KW-0472">Membrane</keyword>
<gene>
    <name evidence="12" type="ORF">HK103_006610</name>
</gene>
<dbReference type="PROSITE" id="PS50929">
    <property type="entry name" value="ABC_TM1F"/>
    <property type="match status" value="2"/>
</dbReference>
<name>A0AAD5Y6Z5_9FUNG</name>
<feature type="transmembrane region" description="Helical" evidence="9">
    <location>
        <begin position="128"/>
        <end position="147"/>
    </location>
</feature>
<evidence type="ECO:0000259" key="11">
    <source>
        <dbReference type="PROSITE" id="PS50929"/>
    </source>
</evidence>
<evidence type="ECO:0000256" key="1">
    <source>
        <dbReference type="ARBA" id="ARBA00004128"/>
    </source>
</evidence>